<dbReference type="EMBL" id="NISJ01000007">
    <property type="protein sequence ID" value="OWQ95390.1"/>
    <property type="molecule type" value="Genomic_DNA"/>
</dbReference>
<dbReference type="Gene3D" id="3.30.1330.40">
    <property type="entry name" value="RutC-like"/>
    <property type="match status" value="2"/>
</dbReference>
<dbReference type="AlphaFoldDB" id="A0A246JQV8"/>
<dbReference type="InterPro" id="IPR035959">
    <property type="entry name" value="RutC-like_sf"/>
</dbReference>
<dbReference type="InterPro" id="IPR006175">
    <property type="entry name" value="YjgF/YER057c/UK114"/>
</dbReference>
<dbReference type="CDD" id="cd00448">
    <property type="entry name" value="YjgF_YER057c_UK114_family"/>
    <property type="match status" value="1"/>
</dbReference>
<gene>
    <name evidence="1" type="ORF">CDQ91_14000</name>
</gene>
<proteinExistence type="predicted"/>
<accession>A0A246JQV8</accession>
<name>A0A246JQV8_9SPHN</name>
<dbReference type="SUPFAM" id="SSF55298">
    <property type="entry name" value="YjgF-like"/>
    <property type="match status" value="3"/>
</dbReference>
<organism evidence="1 2">
    <name type="scientific">Sphingopyxis witflariensis</name>
    <dbReference type="NCBI Taxonomy" id="173675"/>
    <lineage>
        <taxon>Bacteria</taxon>
        <taxon>Pseudomonadati</taxon>
        <taxon>Pseudomonadota</taxon>
        <taxon>Alphaproteobacteria</taxon>
        <taxon>Sphingomonadales</taxon>
        <taxon>Sphingomonadaceae</taxon>
        <taxon>Sphingopyxis</taxon>
    </lineage>
</organism>
<keyword evidence="2" id="KW-1185">Reference proteome</keyword>
<reference evidence="1 2" key="1">
    <citation type="journal article" date="2002" name="Int. J. Syst. Evol. Microbiol.">
        <title>Sphingopyxis witflariensis sp. nov., isolated from activated sludge.</title>
        <authorList>
            <person name="Kampfer P."/>
            <person name="Witzenberger R."/>
            <person name="Denner E.B."/>
            <person name="Busse H.J."/>
            <person name="Neef A."/>
        </authorList>
    </citation>
    <scope>NUCLEOTIDE SEQUENCE [LARGE SCALE GENOMIC DNA]</scope>
    <source>
        <strain evidence="1 2">DSM 14551</strain>
    </source>
</reference>
<evidence type="ECO:0008006" key="3">
    <source>
        <dbReference type="Google" id="ProtNLM"/>
    </source>
</evidence>
<dbReference type="Pfam" id="PF01042">
    <property type="entry name" value="Ribonuc_L-PSP"/>
    <property type="match status" value="2"/>
</dbReference>
<dbReference type="Proteomes" id="UP000197097">
    <property type="component" value="Unassembled WGS sequence"/>
</dbReference>
<evidence type="ECO:0000313" key="1">
    <source>
        <dbReference type="EMBL" id="OWQ95390.1"/>
    </source>
</evidence>
<protein>
    <recommendedName>
        <fullName evidence="3">Enamine deaminase RidA</fullName>
    </recommendedName>
</protein>
<dbReference type="PANTHER" id="PTHR43857:SF1">
    <property type="entry name" value="YJGH FAMILY PROTEIN"/>
    <property type="match status" value="1"/>
</dbReference>
<sequence>MGRAHGRGFLIISDAAGAALYSGPSPADRHDGETDYFLGEGDVSDAAKALDRLHISVSPAIKQVMPEFKISRAVRAGPWLFTNGQMDMGAGGKVLNPGDLMAQTFACLRSVYEVFAKADCRLAELAQLQIFYLATSVDDEAAYRAEILAEFPECADVLIVMTPVPSFATIGSEVEIDAIAVKGRRAAATDADGAVQAVRRGDWLFASSRAAPGTLIWDGLRAALARLDGALGDICRLYAYYPADLPAADRAAIERDLAAVFGRSPPAYHAALLPAKKDRAFAVELEAIAHDGSDADKVRQGRAPAPSATFDWPFVETLRCADVVFASGQSPTDDSGAIVHCGNIADQARLVMRKLEQALHRVGADMADLVKIKTYYEGEWDKENWFDNLRARMELLSDPGPASSGIEGLLPVMADTLLSVDGIAVVDGVPLA</sequence>
<evidence type="ECO:0000313" key="2">
    <source>
        <dbReference type="Proteomes" id="UP000197097"/>
    </source>
</evidence>
<dbReference type="PANTHER" id="PTHR43857">
    <property type="entry name" value="BLR7761 PROTEIN"/>
    <property type="match status" value="1"/>
</dbReference>
<comment type="caution">
    <text evidence="1">The sequence shown here is derived from an EMBL/GenBank/DDBJ whole genome shotgun (WGS) entry which is preliminary data.</text>
</comment>